<feature type="transmembrane region" description="Helical" evidence="5">
    <location>
        <begin position="919"/>
        <end position="942"/>
    </location>
</feature>
<dbReference type="SUPFAM" id="SSF103473">
    <property type="entry name" value="MFS general substrate transporter"/>
    <property type="match status" value="2"/>
</dbReference>
<organism evidence="6 7">
    <name type="scientific">Artemia franciscana</name>
    <name type="common">Brine shrimp</name>
    <name type="synonym">Artemia sanfranciscana</name>
    <dbReference type="NCBI Taxonomy" id="6661"/>
    <lineage>
        <taxon>Eukaryota</taxon>
        <taxon>Metazoa</taxon>
        <taxon>Ecdysozoa</taxon>
        <taxon>Arthropoda</taxon>
        <taxon>Crustacea</taxon>
        <taxon>Branchiopoda</taxon>
        <taxon>Anostraca</taxon>
        <taxon>Artemiidae</taxon>
        <taxon>Artemia</taxon>
    </lineage>
</organism>
<dbReference type="Gene3D" id="1.20.1250.20">
    <property type="entry name" value="MFS general substrate transporter like domains"/>
    <property type="match status" value="2"/>
</dbReference>
<reference evidence="6" key="1">
    <citation type="submission" date="2023-07" db="EMBL/GenBank/DDBJ databases">
        <title>Chromosome-level genome assembly of Artemia franciscana.</title>
        <authorList>
            <person name="Jo E."/>
        </authorList>
    </citation>
    <scope>NUCLEOTIDE SEQUENCE</scope>
    <source>
        <tissue evidence="6">Whole body</tissue>
    </source>
</reference>
<evidence type="ECO:0000256" key="4">
    <source>
        <dbReference type="SAM" id="MobiDB-lite"/>
    </source>
</evidence>
<feature type="transmembrane region" description="Helical" evidence="5">
    <location>
        <begin position="962"/>
        <end position="984"/>
    </location>
</feature>
<dbReference type="PANTHER" id="PTHR23121">
    <property type="entry name" value="SODIUM-DEPENDENT GLUCOSE TRANSPORTER 1"/>
    <property type="match status" value="1"/>
</dbReference>
<evidence type="ECO:0000256" key="5">
    <source>
        <dbReference type="SAM" id="Phobius"/>
    </source>
</evidence>
<proteinExistence type="predicted"/>
<feature type="transmembrane region" description="Helical" evidence="5">
    <location>
        <begin position="1018"/>
        <end position="1039"/>
    </location>
</feature>
<evidence type="ECO:0008006" key="8">
    <source>
        <dbReference type="Google" id="ProtNLM"/>
    </source>
</evidence>
<feature type="compositionally biased region" description="Basic and acidic residues" evidence="4">
    <location>
        <begin position="808"/>
        <end position="823"/>
    </location>
</feature>
<feature type="transmembrane region" description="Helical" evidence="5">
    <location>
        <begin position="876"/>
        <end position="898"/>
    </location>
</feature>
<keyword evidence="3 5" id="KW-0472">Membrane</keyword>
<dbReference type="InterPro" id="IPR011701">
    <property type="entry name" value="MFS"/>
</dbReference>
<evidence type="ECO:0000313" key="6">
    <source>
        <dbReference type="EMBL" id="KAK2713841.1"/>
    </source>
</evidence>
<feature type="compositionally biased region" description="Polar residues" evidence="4">
    <location>
        <begin position="825"/>
        <end position="835"/>
    </location>
</feature>
<accession>A0AA88HTJ6</accession>
<comment type="caution">
    <text evidence="6">The sequence shown here is derived from an EMBL/GenBank/DDBJ whole genome shotgun (WGS) entry which is preliminary data.</text>
</comment>
<gene>
    <name evidence="6" type="ORF">QYM36_009655</name>
</gene>
<feature type="transmembrane region" description="Helical" evidence="5">
    <location>
        <begin position="1051"/>
        <end position="1073"/>
    </location>
</feature>
<feature type="compositionally biased region" description="Polar residues" evidence="4">
    <location>
        <begin position="843"/>
        <end position="856"/>
    </location>
</feature>
<dbReference type="Proteomes" id="UP001187531">
    <property type="component" value="Unassembled WGS sequence"/>
</dbReference>
<evidence type="ECO:0000256" key="1">
    <source>
        <dbReference type="ARBA" id="ARBA00022692"/>
    </source>
</evidence>
<keyword evidence="2 5" id="KW-1133">Transmembrane helix</keyword>
<feature type="transmembrane region" description="Helical" evidence="5">
    <location>
        <begin position="1085"/>
        <end position="1105"/>
    </location>
</feature>
<feature type="transmembrane region" description="Helical" evidence="5">
    <location>
        <begin position="74"/>
        <end position="95"/>
    </location>
</feature>
<dbReference type="AlphaFoldDB" id="A0AA88HTJ6"/>
<sequence length="1142" mass="124523">MFINSVSHQKKSVMLKHYHQTTSIDPGEGSDTTEEDIVYDGSELLNGKLGHRHLHSLPRRRHPRISWSSKFHRLLRTLALCLAFFVLGLCIAVPGPTLLDLQKQVDVSVTQITSIFAARSTGYLLGSIFGGVLFDRFDQRLLLFTSLTWTAIAVGATPWCKNFGALMTAMSLMGAGMGFLDTGGNVMCIDLWRKDSGPYMQALHFSFGAGAFVAPLLAEPFLSPIIDENDGGLAISPENSLEFSTHTWGDKRSINLNKSDPNIHFPLLVNDTADIIDDSSSNSSLIPSALNLNDSEMTPNGTGYQNVVIAKNDSSFTNRRENDSSVQSGESLSAAIFDSVALTPSLASDSISSTEFLQNAERNISNQISTDSSVIVNLSDNDYASLKPFENVSDIITAPNVPQTAMLPLEQTTKRIPKPKPQVNDGENLDNSFNWEKIKLPNPTPGTLPVTTTQTPVNSTDLNNTTVQPSVDNQKISTNTSVGNMSITAEVRTQQPSILSVQPNMNTILVNKNITPETSTGITNSPYSTIDVNDTLLDETKTVLDPTVQSSVDMSSKGMGEEPSVTNYYSKVDSNNFINEVDPRGLDQSDILLTKSIQHFDFSNMTTNVIPESTVNDSLIAKSIPQADNSNIELTNDSIAIGKVSSAADSEKLNPTNEMVSGSKTTESSIIMSNASSVVFQYSFTVKTDENITSTNMPEMYNPNTENIVSPDASKGDLPVLSSSSSRQFITNAYGDSESVFKVFSSTVYTPKSQAGSFWSGSVAKEENLTTTKTAENSVSVTISSEAVSKSVEDKIVTSRYGDSQGESEQHHIDGRLRIKDESNIEMSTPHSSTAKPKVHYSKPQNTFSSGNDDNTYPNDGFSETIEKYGVTKIHIAYIIIAALTFHVGLIFLCFLCKKKGKQVRPVVMDKPAQVEGKVRVFILVSLLSLFFLLYVGMEVAYGQLVMTFSVRSELGLSKSQGSYITAVFWGSFAAFRFISIFLARFLQPSNLLFIDFILTSTGSVILSIGASSSETCLRIGTALVGSGMANVFPSGFLWAEQHLSVSNKMASVFVVGAAAGEMICPLIGGMLVEYEPMTLMYELLVTNCLCIITFFFALFIANIARKNNRSALLEYQLANEYDEDEMVNFSSGRNHGRLLVR</sequence>
<protein>
    <recommendedName>
        <fullName evidence="8">Sodium-dependent glucose transporter 1</fullName>
    </recommendedName>
</protein>
<evidence type="ECO:0000256" key="2">
    <source>
        <dbReference type="ARBA" id="ARBA00022989"/>
    </source>
</evidence>
<dbReference type="Pfam" id="PF07690">
    <property type="entry name" value="MFS_1"/>
    <property type="match status" value="1"/>
</dbReference>
<feature type="transmembrane region" description="Helical" evidence="5">
    <location>
        <begin position="115"/>
        <end position="134"/>
    </location>
</feature>
<feature type="region of interest" description="Disordered" evidence="4">
    <location>
        <begin position="799"/>
        <end position="856"/>
    </location>
</feature>
<keyword evidence="7" id="KW-1185">Reference proteome</keyword>
<dbReference type="PANTHER" id="PTHR23121:SF9">
    <property type="entry name" value="SODIUM-DEPENDENT GLUCOSE TRANSPORTER 1"/>
    <property type="match status" value="1"/>
</dbReference>
<keyword evidence="1 5" id="KW-0812">Transmembrane</keyword>
<feature type="transmembrane region" description="Helical" evidence="5">
    <location>
        <begin position="991"/>
        <end position="1012"/>
    </location>
</feature>
<evidence type="ECO:0000313" key="7">
    <source>
        <dbReference type="Proteomes" id="UP001187531"/>
    </source>
</evidence>
<evidence type="ECO:0000256" key="3">
    <source>
        <dbReference type="ARBA" id="ARBA00023136"/>
    </source>
</evidence>
<name>A0AA88HTJ6_ARTSF</name>
<dbReference type="EMBL" id="JAVRJZ010000014">
    <property type="protein sequence ID" value="KAK2713841.1"/>
    <property type="molecule type" value="Genomic_DNA"/>
</dbReference>
<dbReference type="InterPro" id="IPR036259">
    <property type="entry name" value="MFS_trans_sf"/>
</dbReference>
<feature type="transmembrane region" description="Helical" evidence="5">
    <location>
        <begin position="141"/>
        <end position="159"/>
    </location>
</feature>
<dbReference type="GO" id="GO:0022857">
    <property type="term" value="F:transmembrane transporter activity"/>
    <property type="evidence" value="ECO:0007669"/>
    <property type="project" value="InterPro"/>
</dbReference>